<name>A0A3P8KV26_RAOTE</name>
<accession>A0A3P8KV26</accession>
<reference evidence="1 2" key="1">
    <citation type="submission" date="2018-12" db="EMBL/GenBank/DDBJ databases">
        <authorList>
            <consortium name="Pathogen Informatics"/>
        </authorList>
    </citation>
    <scope>NUCLEOTIDE SEQUENCE [LARGE SCALE GENOMIC DNA]</scope>
    <source>
        <strain evidence="1 2">NCTC13098</strain>
    </source>
</reference>
<gene>
    <name evidence="1" type="ORF">NCTC13098_02185</name>
</gene>
<dbReference type="EMBL" id="LR131271">
    <property type="protein sequence ID" value="VDR25852.1"/>
    <property type="molecule type" value="Genomic_DNA"/>
</dbReference>
<proteinExistence type="predicted"/>
<organism evidence="1 2">
    <name type="scientific">Raoultella terrigena</name>
    <name type="common">Klebsiella terrigena</name>
    <dbReference type="NCBI Taxonomy" id="577"/>
    <lineage>
        <taxon>Bacteria</taxon>
        <taxon>Pseudomonadati</taxon>
        <taxon>Pseudomonadota</taxon>
        <taxon>Gammaproteobacteria</taxon>
        <taxon>Enterobacterales</taxon>
        <taxon>Enterobacteriaceae</taxon>
        <taxon>Klebsiella/Raoultella group</taxon>
        <taxon>Raoultella</taxon>
    </lineage>
</organism>
<sequence length="170" mass="19605">MPKSEAFKDAPYFFVGMYQHNIDEQDVKETYIKRVEQLTQDMEHQVSFAVNRENHMNKTIEAAKQLLGVEVFIKLYAGESLDIAPKPEPKIIVKEQSDVNSLEDIKTIHENFFQVKKQAEEKIFSVDTGIDNAALRIVQEEILKQGNRELSEEVHTAMFENRAVDESKTC</sequence>
<evidence type="ECO:0000313" key="1">
    <source>
        <dbReference type="EMBL" id="VDR25852.1"/>
    </source>
</evidence>
<protein>
    <submittedName>
        <fullName evidence="1">Uncharacterized protein</fullName>
    </submittedName>
</protein>
<evidence type="ECO:0000313" key="2">
    <source>
        <dbReference type="Proteomes" id="UP000274346"/>
    </source>
</evidence>
<dbReference type="Proteomes" id="UP000274346">
    <property type="component" value="Chromosome"/>
</dbReference>
<dbReference type="KEGG" id="rtg:NCTC13098_02185"/>
<dbReference type="AlphaFoldDB" id="A0A3P8KV26"/>